<dbReference type="Gene3D" id="3.30.710.10">
    <property type="entry name" value="Potassium Channel Kv1.1, Chain A"/>
    <property type="match status" value="1"/>
</dbReference>
<comment type="caution">
    <text evidence="2">The sequence shown here is derived from an EMBL/GenBank/DDBJ whole genome shotgun (WGS) entry which is preliminary data.</text>
</comment>
<dbReference type="AlphaFoldDB" id="A0A6V7XQT4"/>
<evidence type="ECO:0000313" key="2">
    <source>
        <dbReference type="EMBL" id="CAD2201676.1"/>
    </source>
</evidence>
<dbReference type="InterPro" id="IPR011333">
    <property type="entry name" value="SKP1/BTB/POZ_sf"/>
</dbReference>
<dbReference type="OrthoDB" id="5860048at2759"/>
<dbReference type="Proteomes" id="UP000580250">
    <property type="component" value="Unassembled WGS sequence"/>
</dbReference>
<dbReference type="Gene3D" id="1.25.40.420">
    <property type="match status" value="1"/>
</dbReference>
<evidence type="ECO:0000313" key="3">
    <source>
        <dbReference type="Proteomes" id="UP000580250"/>
    </source>
</evidence>
<protein>
    <recommendedName>
        <fullName evidence="1">BTB domain-containing protein</fullName>
    </recommendedName>
</protein>
<gene>
    <name evidence="2" type="ORF">MENT_LOCUS55244</name>
</gene>
<dbReference type="CDD" id="cd18186">
    <property type="entry name" value="BTB_POZ_ZBTB_KLHL-like"/>
    <property type="match status" value="1"/>
</dbReference>
<dbReference type="Pfam" id="PF00651">
    <property type="entry name" value="BTB"/>
    <property type="match status" value="1"/>
</dbReference>
<dbReference type="SMART" id="SM00225">
    <property type="entry name" value="BTB"/>
    <property type="match status" value="1"/>
</dbReference>
<dbReference type="SUPFAM" id="SSF54695">
    <property type="entry name" value="POZ domain"/>
    <property type="match status" value="1"/>
</dbReference>
<evidence type="ECO:0000259" key="1">
    <source>
        <dbReference type="PROSITE" id="PS50097"/>
    </source>
</evidence>
<dbReference type="PANTHER" id="PTHR24413">
    <property type="entry name" value="SPECKLE-TYPE POZ PROTEIN"/>
    <property type="match status" value="1"/>
</dbReference>
<dbReference type="CDD" id="cd14733">
    <property type="entry name" value="BACK"/>
    <property type="match status" value="1"/>
</dbReference>
<proteinExistence type="predicted"/>
<organism evidence="2 3">
    <name type="scientific">Meloidogyne enterolobii</name>
    <name type="common">Root-knot nematode worm</name>
    <name type="synonym">Meloidogyne mayaguensis</name>
    <dbReference type="NCBI Taxonomy" id="390850"/>
    <lineage>
        <taxon>Eukaryota</taxon>
        <taxon>Metazoa</taxon>
        <taxon>Ecdysozoa</taxon>
        <taxon>Nematoda</taxon>
        <taxon>Chromadorea</taxon>
        <taxon>Rhabditida</taxon>
        <taxon>Tylenchina</taxon>
        <taxon>Tylenchomorpha</taxon>
        <taxon>Tylenchoidea</taxon>
        <taxon>Meloidogynidae</taxon>
        <taxon>Meloidogyninae</taxon>
        <taxon>Meloidogyne</taxon>
    </lineage>
</organism>
<accession>A0A6V7XQT4</accession>
<feature type="domain" description="BTB" evidence="1">
    <location>
        <begin position="131"/>
        <end position="199"/>
    </location>
</feature>
<name>A0A6V7XQT4_MELEN</name>
<sequence>MEKKGGGTKLNITARFNIYTLDDDGNKIFCCPSTTSVFRFDTESDKYQVFKSQTSDKSNDNLKDGKDYDLVNDSTDALNLDFLLLYCEVEFVPHCYYTKCENEKGVDCSSGSFSGSSSQKSLDMFKEGILTDCVVEIGNETINTHKFILAKNSVVFRRMFEQMGMTEAQNGKIKIVDTSPECFKGMMEYFYSGEIHEKTIKKQATDLFAIAHKYEVKHFMEICENYMAANIAAENFSKLCLFAELYHLSKLSKACVDFLSANKQSFLVSKEWKEFKSLNNDLAIHLLESLALNEEKQIEKKKVVACEQPMRLFACEQPRSFFGSIPCTTQPNKQPSVWASMK</sequence>
<dbReference type="EMBL" id="CAJEWN010002051">
    <property type="protein sequence ID" value="CAD2201676.1"/>
    <property type="molecule type" value="Genomic_DNA"/>
</dbReference>
<reference evidence="2 3" key="1">
    <citation type="submission" date="2020-08" db="EMBL/GenBank/DDBJ databases">
        <authorList>
            <person name="Koutsovoulos G."/>
            <person name="Danchin GJ E."/>
        </authorList>
    </citation>
    <scope>NUCLEOTIDE SEQUENCE [LARGE SCALE GENOMIC DNA]</scope>
</reference>
<dbReference type="PROSITE" id="PS50097">
    <property type="entry name" value="BTB"/>
    <property type="match status" value="1"/>
</dbReference>
<dbReference type="InterPro" id="IPR000210">
    <property type="entry name" value="BTB/POZ_dom"/>
</dbReference>